<organism evidence="2 3">
    <name type="scientific">Ascaris lumbricoides</name>
    <name type="common">Giant roundworm</name>
    <dbReference type="NCBI Taxonomy" id="6252"/>
    <lineage>
        <taxon>Eukaryota</taxon>
        <taxon>Metazoa</taxon>
        <taxon>Ecdysozoa</taxon>
        <taxon>Nematoda</taxon>
        <taxon>Chromadorea</taxon>
        <taxon>Rhabditida</taxon>
        <taxon>Spirurina</taxon>
        <taxon>Ascaridomorpha</taxon>
        <taxon>Ascaridoidea</taxon>
        <taxon>Ascarididae</taxon>
        <taxon>Ascaris</taxon>
    </lineage>
</organism>
<proteinExistence type="predicted"/>
<sequence>MLPMGAINADTSYAGNNNLPRKLFVPLTDGATCTSRVEAPSPNVEHPKRPRNKTPARCPRSGKCKESGWVDG</sequence>
<keyword evidence="2" id="KW-1185">Reference proteome</keyword>
<dbReference type="Proteomes" id="UP000036681">
    <property type="component" value="Unplaced"/>
</dbReference>
<dbReference type="AlphaFoldDB" id="A0A0M3I700"/>
<feature type="region of interest" description="Disordered" evidence="1">
    <location>
        <begin position="35"/>
        <end position="72"/>
    </location>
</feature>
<protein>
    <submittedName>
        <fullName evidence="3">Transposase</fullName>
    </submittedName>
</protein>
<reference evidence="3" key="1">
    <citation type="submission" date="2017-02" db="UniProtKB">
        <authorList>
            <consortium name="WormBaseParasite"/>
        </authorList>
    </citation>
    <scope>IDENTIFICATION</scope>
</reference>
<evidence type="ECO:0000313" key="3">
    <source>
        <dbReference type="WBParaSite" id="ALUE_0001289701-mRNA-1"/>
    </source>
</evidence>
<evidence type="ECO:0000313" key="2">
    <source>
        <dbReference type="Proteomes" id="UP000036681"/>
    </source>
</evidence>
<evidence type="ECO:0000256" key="1">
    <source>
        <dbReference type="SAM" id="MobiDB-lite"/>
    </source>
</evidence>
<dbReference type="WBParaSite" id="ALUE_0001289701-mRNA-1">
    <property type="protein sequence ID" value="ALUE_0001289701-mRNA-1"/>
    <property type="gene ID" value="ALUE_0001289701"/>
</dbReference>
<feature type="compositionally biased region" description="Basic and acidic residues" evidence="1">
    <location>
        <begin position="63"/>
        <end position="72"/>
    </location>
</feature>
<name>A0A0M3I700_ASCLU</name>
<accession>A0A0M3I700</accession>